<evidence type="ECO:0000256" key="5">
    <source>
        <dbReference type="ARBA" id="ARBA00022840"/>
    </source>
</evidence>
<organism evidence="8">
    <name type="scientific">freshwater metagenome</name>
    <dbReference type="NCBI Taxonomy" id="449393"/>
    <lineage>
        <taxon>unclassified sequences</taxon>
        <taxon>metagenomes</taxon>
        <taxon>ecological metagenomes</taxon>
    </lineage>
</organism>
<keyword evidence="4" id="KW-0547">Nucleotide-binding</keyword>
<gene>
    <name evidence="8" type="ORF">UFOPK2399_01186</name>
</gene>
<proteinExistence type="predicted"/>
<sequence length="342" mass="37347">MAGVGGSSLLEVRDLSVRFRTRDGVVQAVSNLSFTLERGETLGVVGESGSGKSVTSLAIMGLLNRNFADITGEILFEGRDLLKLSPAELRKVRGKDVSMIFQDPFACLHPMYRVGSQIAEAVRAHSDVSKSVAQARAVELLDAVGIPNAAVRARDYPHQFSGGMRQRAMIAMALVHNPAVLIADEPTTALDVTVQAQIVELIDKVKRDFNVGVMLITHDLGVVAETASHVLVMYGGRAMEYGPSYEIFHAAQHPYAWGLLESMPRVDRKLDVLIPIEGSPPSLLNPPPGCPFNPRCKYRFDACDKQSPKLVQLPGGHLDSCFLSTERKQAEWRDKVSEEISQ</sequence>
<accession>A0A6J6PG43</accession>
<dbReference type="GO" id="GO:0016887">
    <property type="term" value="F:ATP hydrolysis activity"/>
    <property type="evidence" value="ECO:0007669"/>
    <property type="project" value="InterPro"/>
</dbReference>
<dbReference type="InterPro" id="IPR027417">
    <property type="entry name" value="P-loop_NTPase"/>
</dbReference>
<dbReference type="GO" id="GO:0005524">
    <property type="term" value="F:ATP binding"/>
    <property type="evidence" value="ECO:0007669"/>
    <property type="project" value="UniProtKB-KW"/>
</dbReference>
<keyword evidence="3" id="KW-1003">Cell membrane</keyword>
<evidence type="ECO:0000256" key="6">
    <source>
        <dbReference type="ARBA" id="ARBA00023136"/>
    </source>
</evidence>
<dbReference type="CDD" id="cd03257">
    <property type="entry name" value="ABC_NikE_OppD_transporters"/>
    <property type="match status" value="1"/>
</dbReference>
<dbReference type="SMART" id="SM00382">
    <property type="entry name" value="AAA"/>
    <property type="match status" value="1"/>
</dbReference>
<keyword evidence="2" id="KW-0813">Transport</keyword>
<dbReference type="PANTHER" id="PTHR43297">
    <property type="entry name" value="OLIGOPEPTIDE TRANSPORT ATP-BINDING PROTEIN APPD"/>
    <property type="match status" value="1"/>
</dbReference>
<dbReference type="Pfam" id="PF08352">
    <property type="entry name" value="oligo_HPY"/>
    <property type="match status" value="1"/>
</dbReference>
<dbReference type="PROSITE" id="PS00211">
    <property type="entry name" value="ABC_TRANSPORTER_1"/>
    <property type="match status" value="1"/>
</dbReference>
<evidence type="ECO:0000313" key="8">
    <source>
        <dbReference type="EMBL" id="CAB4698441.1"/>
    </source>
</evidence>
<dbReference type="Pfam" id="PF00005">
    <property type="entry name" value="ABC_tran"/>
    <property type="match status" value="1"/>
</dbReference>
<dbReference type="InterPro" id="IPR003439">
    <property type="entry name" value="ABC_transporter-like_ATP-bd"/>
</dbReference>
<evidence type="ECO:0000256" key="4">
    <source>
        <dbReference type="ARBA" id="ARBA00022741"/>
    </source>
</evidence>
<evidence type="ECO:0000256" key="1">
    <source>
        <dbReference type="ARBA" id="ARBA00004202"/>
    </source>
</evidence>
<dbReference type="Gene3D" id="3.40.50.300">
    <property type="entry name" value="P-loop containing nucleotide triphosphate hydrolases"/>
    <property type="match status" value="1"/>
</dbReference>
<dbReference type="AlphaFoldDB" id="A0A6J6PG43"/>
<dbReference type="InterPro" id="IPR003593">
    <property type="entry name" value="AAA+_ATPase"/>
</dbReference>
<keyword evidence="5" id="KW-0067">ATP-binding</keyword>
<evidence type="ECO:0000256" key="3">
    <source>
        <dbReference type="ARBA" id="ARBA00022475"/>
    </source>
</evidence>
<dbReference type="NCBIfam" id="TIGR01727">
    <property type="entry name" value="oligo_HPY"/>
    <property type="match status" value="1"/>
</dbReference>
<dbReference type="PROSITE" id="PS50893">
    <property type="entry name" value="ABC_TRANSPORTER_2"/>
    <property type="match status" value="1"/>
</dbReference>
<dbReference type="GO" id="GO:0005886">
    <property type="term" value="C:plasma membrane"/>
    <property type="evidence" value="ECO:0007669"/>
    <property type="project" value="UniProtKB-SubCell"/>
</dbReference>
<evidence type="ECO:0000256" key="2">
    <source>
        <dbReference type="ARBA" id="ARBA00022448"/>
    </source>
</evidence>
<dbReference type="SUPFAM" id="SSF52540">
    <property type="entry name" value="P-loop containing nucleoside triphosphate hydrolases"/>
    <property type="match status" value="1"/>
</dbReference>
<dbReference type="EMBL" id="CAEZXP010000003">
    <property type="protein sequence ID" value="CAB4698441.1"/>
    <property type="molecule type" value="Genomic_DNA"/>
</dbReference>
<keyword evidence="6" id="KW-0472">Membrane</keyword>
<reference evidence="8" key="1">
    <citation type="submission" date="2020-05" db="EMBL/GenBank/DDBJ databases">
        <authorList>
            <person name="Chiriac C."/>
            <person name="Salcher M."/>
            <person name="Ghai R."/>
            <person name="Kavagutti S V."/>
        </authorList>
    </citation>
    <scope>NUCLEOTIDE SEQUENCE</scope>
</reference>
<comment type="subcellular location">
    <subcellularLocation>
        <location evidence="1">Cell membrane</location>
        <topology evidence="1">Peripheral membrane protein</topology>
    </subcellularLocation>
</comment>
<dbReference type="InterPro" id="IPR050388">
    <property type="entry name" value="ABC_Ni/Peptide_Import"/>
</dbReference>
<dbReference type="FunFam" id="3.40.50.300:FF:000016">
    <property type="entry name" value="Oligopeptide ABC transporter ATP-binding component"/>
    <property type="match status" value="1"/>
</dbReference>
<dbReference type="InterPro" id="IPR013563">
    <property type="entry name" value="Oligopep_ABC_C"/>
</dbReference>
<name>A0A6J6PG43_9ZZZZ</name>
<protein>
    <submittedName>
        <fullName evidence="8">Unannotated protein</fullName>
    </submittedName>
</protein>
<feature type="domain" description="ABC transporter" evidence="7">
    <location>
        <begin position="12"/>
        <end position="260"/>
    </location>
</feature>
<evidence type="ECO:0000259" key="7">
    <source>
        <dbReference type="PROSITE" id="PS50893"/>
    </source>
</evidence>
<dbReference type="InterPro" id="IPR017871">
    <property type="entry name" value="ABC_transporter-like_CS"/>
</dbReference>
<dbReference type="PANTHER" id="PTHR43297:SF2">
    <property type="entry name" value="DIPEPTIDE TRANSPORT ATP-BINDING PROTEIN DPPD"/>
    <property type="match status" value="1"/>
</dbReference>
<dbReference type="GO" id="GO:0015833">
    <property type="term" value="P:peptide transport"/>
    <property type="evidence" value="ECO:0007669"/>
    <property type="project" value="InterPro"/>
</dbReference>